<dbReference type="GO" id="GO:0003847">
    <property type="term" value="F:1-alkyl-2-acetylglycerophosphocholine esterase activity"/>
    <property type="evidence" value="ECO:0007669"/>
    <property type="project" value="UniProtKB-UniRule"/>
</dbReference>
<dbReference type="SUPFAM" id="SSF53474">
    <property type="entry name" value="alpha/beta-Hydrolases"/>
    <property type="match status" value="1"/>
</dbReference>
<keyword evidence="2 4" id="KW-0442">Lipid degradation</keyword>
<keyword evidence="3 4" id="KW-0443">Lipid metabolism</keyword>
<gene>
    <name evidence="6" type="ORF">FA13DRAFT_1624742</name>
</gene>
<dbReference type="PANTHER" id="PTHR10272">
    <property type="entry name" value="PLATELET-ACTIVATING FACTOR ACETYLHYDROLASE"/>
    <property type="match status" value="1"/>
</dbReference>
<dbReference type="InterPro" id="IPR029058">
    <property type="entry name" value="AB_hydrolase_fold"/>
</dbReference>
<feature type="active site" description="Charge relay system" evidence="5">
    <location>
        <position position="308"/>
    </location>
</feature>
<dbReference type="Gene3D" id="3.40.50.1820">
    <property type="entry name" value="alpha/beta hydrolase"/>
    <property type="match status" value="1"/>
</dbReference>
<dbReference type="AlphaFoldDB" id="A0A4Y7TNM7"/>
<feature type="active site" description="Nucleophile" evidence="5">
    <location>
        <position position="278"/>
    </location>
</feature>
<dbReference type="Pfam" id="PF03403">
    <property type="entry name" value="PAF-AH_p_II"/>
    <property type="match status" value="1"/>
</dbReference>
<feature type="active site" description="Charge relay system" evidence="5">
    <location>
        <position position="381"/>
    </location>
</feature>
<dbReference type="OrthoDB" id="2363873at2759"/>
<reference evidence="6 7" key="1">
    <citation type="journal article" date="2019" name="Nat. Ecol. Evol.">
        <title>Megaphylogeny resolves global patterns of mushroom evolution.</title>
        <authorList>
            <person name="Varga T."/>
            <person name="Krizsan K."/>
            <person name="Foldi C."/>
            <person name="Dima B."/>
            <person name="Sanchez-Garcia M."/>
            <person name="Sanchez-Ramirez S."/>
            <person name="Szollosi G.J."/>
            <person name="Szarkandi J.G."/>
            <person name="Papp V."/>
            <person name="Albert L."/>
            <person name="Andreopoulos W."/>
            <person name="Angelini C."/>
            <person name="Antonin V."/>
            <person name="Barry K.W."/>
            <person name="Bougher N.L."/>
            <person name="Buchanan P."/>
            <person name="Buyck B."/>
            <person name="Bense V."/>
            <person name="Catcheside P."/>
            <person name="Chovatia M."/>
            <person name="Cooper J."/>
            <person name="Damon W."/>
            <person name="Desjardin D."/>
            <person name="Finy P."/>
            <person name="Geml J."/>
            <person name="Haridas S."/>
            <person name="Hughes K."/>
            <person name="Justo A."/>
            <person name="Karasinski D."/>
            <person name="Kautmanova I."/>
            <person name="Kiss B."/>
            <person name="Kocsube S."/>
            <person name="Kotiranta H."/>
            <person name="LaButti K.M."/>
            <person name="Lechner B.E."/>
            <person name="Liimatainen K."/>
            <person name="Lipzen A."/>
            <person name="Lukacs Z."/>
            <person name="Mihaltcheva S."/>
            <person name="Morgado L.N."/>
            <person name="Niskanen T."/>
            <person name="Noordeloos M.E."/>
            <person name="Ohm R.A."/>
            <person name="Ortiz-Santana B."/>
            <person name="Ovrebo C."/>
            <person name="Racz N."/>
            <person name="Riley R."/>
            <person name="Savchenko A."/>
            <person name="Shiryaev A."/>
            <person name="Soop K."/>
            <person name="Spirin V."/>
            <person name="Szebenyi C."/>
            <person name="Tomsovsky M."/>
            <person name="Tulloss R.E."/>
            <person name="Uehling J."/>
            <person name="Grigoriev I.V."/>
            <person name="Vagvolgyi C."/>
            <person name="Papp T."/>
            <person name="Martin F.M."/>
            <person name="Miettinen O."/>
            <person name="Hibbett D.S."/>
            <person name="Nagy L.G."/>
        </authorList>
    </citation>
    <scope>NUCLEOTIDE SEQUENCE [LARGE SCALE GENOMIC DNA]</scope>
    <source>
        <strain evidence="6 7">FP101781</strain>
    </source>
</reference>
<evidence type="ECO:0000256" key="5">
    <source>
        <dbReference type="PIRSR" id="PIRSR018169-1"/>
    </source>
</evidence>
<dbReference type="InterPro" id="IPR016715">
    <property type="entry name" value="PAF_acetylhydro_eukaryote"/>
</dbReference>
<evidence type="ECO:0000313" key="6">
    <source>
        <dbReference type="EMBL" id="TEB35813.1"/>
    </source>
</evidence>
<dbReference type="EMBL" id="QPFP01000007">
    <property type="protein sequence ID" value="TEB35813.1"/>
    <property type="molecule type" value="Genomic_DNA"/>
</dbReference>
<keyword evidence="7" id="KW-1185">Reference proteome</keyword>
<dbReference type="EC" id="3.1.1.47" evidence="4"/>
<comment type="caution">
    <text evidence="6">The sequence shown here is derived from an EMBL/GenBank/DDBJ whole genome shotgun (WGS) entry which is preliminary data.</text>
</comment>
<comment type="catalytic activity">
    <reaction evidence="4">
        <text>a 1-O-alkyl-2-acetyl-sn-glycero-3-phosphocholine + H2O = a 1-O-alkyl-sn-glycero-3-phosphocholine + acetate + H(+)</text>
        <dbReference type="Rhea" id="RHEA:17777"/>
        <dbReference type="ChEBI" id="CHEBI:15377"/>
        <dbReference type="ChEBI" id="CHEBI:15378"/>
        <dbReference type="ChEBI" id="CHEBI:30089"/>
        <dbReference type="ChEBI" id="CHEBI:30909"/>
        <dbReference type="ChEBI" id="CHEBI:36707"/>
        <dbReference type="EC" id="3.1.1.47"/>
    </reaction>
</comment>
<evidence type="ECO:0000256" key="4">
    <source>
        <dbReference type="PIRNR" id="PIRNR018169"/>
    </source>
</evidence>
<keyword evidence="1 4" id="KW-0378">Hydrolase</keyword>
<dbReference type="PIRSF" id="PIRSF018169">
    <property type="entry name" value="PAF_acetylhydrolase"/>
    <property type="match status" value="1"/>
</dbReference>
<dbReference type="PANTHER" id="PTHR10272:SF0">
    <property type="entry name" value="PLATELET-ACTIVATING FACTOR ACETYLHYDROLASE"/>
    <property type="match status" value="1"/>
</dbReference>
<name>A0A4Y7TNM7_COPMI</name>
<dbReference type="Proteomes" id="UP000298030">
    <property type="component" value="Unassembled WGS sequence"/>
</dbReference>
<sequence>MLFLPAIQGQYAVGVTTLVTPVQHPRPIGNAKVKRTAGKGGERVEPALFLEEVAYTMYYPADVSSKGARKKGVDWFVRPLRESLNGFAQFLGMCYSPWLLWPIVYLFGSFIKIPAYPNVPLLNPRNAQATASEEPIGQWSLVIFSHGLGGSRTAYSQFCCRLAASGRVVLAVEHRDGTGTVSMPRSWHVGGNKSEPHTLLYIRESDIHQNPFPLRAEQLAFRHHEVYTTYNTFHNLIHNDPHVKLETIDGGPFDKESWGVRGAPLVNCDKDIVLAGHSFGGCTVLSILSTQPPEEYLPLPIERAIVLDPWLEPLPTPGPIPLDAIHAGNEFERWVSPHPRMLVINSEFFTLWKDHFTRLQEIVKGWEPNGKSILTLVDSKHTSFSDFPILPIFSSRISRRIFDTIANLSVSFLDKRLEDELEHTITIKKEIKIIGVKKDGKPKRKLLGTPGAVIVD</sequence>
<comment type="similarity">
    <text evidence="4">Belongs to the serine esterase family.</text>
</comment>
<evidence type="ECO:0000256" key="3">
    <source>
        <dbReference type="ARBA" id="ARBA00023098"/>
    </source>
</evidence>
<dbReference type="STRING" id="71717.A0A4Y7TNM7"/>
<organism evidence="6 7">
    <name type="scientific">Coprinellus micaceus</name>
    <name type="common">Glistening ink-cap mushroom</name>
    <name type="synonym">Coprinus micaceus</name>
    <dbReference type="NCBI Taxonomy" id="71717"/>
    <lineage>
        <taxon>Eukaryota</taxon>
        <taxon>Fungi</taxon>
        <taxon>Dikarya</taxon>
        <taxon>Basidiomycota</taxon>
        <taxon>Agaricomycotina</taxon>
        <taxon>Agaricomycetes</taxon>
        <taxon>Agaricomycetidae</taxon>
        <taxon>Agaricales</taxon>
        <taxon>Agaricineae</taxon>
        <taxon>Psathyrellaceae</taxon>
        <taxon>Coprinellus</taxon>
    </lineage>
</organism>
<dbReference type="GO" id="GO:0016042">
    <property type="term" value="P:lipid catabolic process"/>
    <property type="evidence" value="ECO:0007669"/>
    <property type="project" value="UniProtKB-KW"/>
</dbReference>
<proteinExistence type="inferred from homology"/>
<protein>
    <recommendedName>
        <fullName evidence="4">Putative phospholipase</fullName>
        <ecNumber evidence="4">3.1.1.47</ecNumber>
    </recommendedName>
</protein>
<evidence type="ECO:0000256" key="1">
    <source>
        <dbReference type="ARBA" id="ARBA00022801"/>
    </source>
</evidence>
<evidence type="ECO:0000313" key="7">
    <source>
        <dbReference type="Proteomes" id="UP000298030"/>
    </source>
</evidence>
<evidence type="ECO:0000256" key="2">
    <source>
        <dbReference type="ARBA" id="ARBA00022963"/>
    </source>
</evidence>
<accession>A0A4Y7TNM7</accession>